<reference evidence="2" key="1">
    <citation type="journal article" date="2024" name="IScience">
        <title>Strigolactones Initiate the Formation of Haustorium-like Structures in Castilleja.</title>
        <authorList>
            <person name="Buerger M."/>
            <person name="Peterson D."/>
            <person name="Chory J."/>
        </authorList>
    </citation>
    <scope>NUCLEOTIDE SEQUENCE [LARGE SCALE GENOMIC DNA]</scope>
</reference>
<gene>
    <name evidence="1" type="ORF">CASFOL_010056</name>
</gene>
<organism evidence="1 2">
    <name type="scientific">Castilleja foliolosa</name>
    <dbReference type="NCBI Taxonomy" id="1961234"/>
    <lineage>
        <taxon>Eukaryota</taxon>
        <taxon>Viridiplantae</taxon>
        <taxon>Streptophyta</taxon>
        <taxon>Embryophyta</taxon>
        <taxon>Tracheophyta</taxon>
        <taxon>Spermatophyta</taxon>
        <taxon>Magnoliopsida</taxon>
        <taxon>eudicotyledons</taxon>
        <taxon>Gunneridae</taxon>
        <taxon>Pentapetalae</taxon>
        <taxon>asterids</taxon>
        <taxon>lamiids</taxon>
        <taxon>Lamiales</taxon>
        <taxon>Orobanchaceae</taxon>
        <taxon>Pedicularideae</taxon>
        <taxon>Castillejinae</taxon>
        <taxon>Castilleja</taxon>
    </lineage>
</organism>
<name>A0ABD3DVL4_9LAMI</name>
<dbReference type="Proteomes" id="UP001632038">
    <property type="component" value="Unassembled WGS sequence"/>
</dbReference>
<comment type="caution">
    <text evidence="1">The sequence shown here is derived from an EMBL/GenBank/DDBJ whole genome shotgun (WGS) entry which is preliminary data.</text>
</comment>
<protein>
    <submittedName>
        <fullName evidence="1">Uncharacterized protein</fullName>
    </submittedName>
</protein>
<evidence type="ECO:0000313" key="2">
    <source>
        <dbReference type="Proteomes" id="UP001632038"/>
    </source>
</evidence>
<dbReference type="EMBL" id="JAVIJP010000013">
    <property type="protein sequence ID" value="KAL3644876.1"/>
    <property type="molecule type" value="Genomic_DNA"/>
</dbReference>
<accession>A0ABD3DVL4</accession>
<proteinExistence type="predicted"/>
<dbReference type="AlphaFoldDB" id="A0ABD3DVL4"/>
<sequence>MDSSLLVNSVTVAAKTNLKRPCCSQLLDSTRISFPNPNPNPLDALLESFLELTDSSAIALDISIDRLLELRPCDSDKNDVIERAFRLGSALSEASKRAARRRASMHNAFAWALPSDLTIKDMKLELGISQFWNGPSRHPFSRLGIPSKKLSLLDGPQIEACRRSTSTLPRSGSML</sequence>
<keyword evidence="2" id="KW-1185">Reference proteome</keyword>
<evidence type="ECO:0000313" key="1">
    <source>
        <dbReference type="EMBL" id="KAL3644876.1"/>
    </source>
</evidence>